<organism evidence="3 4">
    <name type="scientific">Labilithrix luteola</name>
    <dbReference type="NCBI Taxonomy" id="1391654"/>
    <lineage>
        <taxon>Bacteria</taxon>
        <taxon>Pseudomonadati</taxon>
        <taxon>Myxococcota</taxon>
        <taxon>Polyangia</taxon>
        <taxon>Polyangiales</taxon>
        <taxon>Labilitrichaceae</taxon>
        <taxon>Labilithrix</taxon>
    </lineage>
</organism>
<feature type="transmembrane region" description="Helical" evidence="2">
    <location>
        <begin position="35"/>
        <end position="55"/>
    </location>
</feature>
<keyword evidence="4" id="KW-1185">Reference proteome</keyword>
<dbReference type="KEGG" id="llu:AKJ09_05848"/>
<evidence type="ECO:0000313" key="3">
    <source>
        <dbReference type="EMBL" id="AKU99184.1"/>
    </source>
</evidence>
<dbReference type="RefSeq" id="WP_146650523.1">
    <property type="nucleotide sequence ID" value="NZ_CP012333.1"/>
</dbReference>
<dbReference type="PATRIC" id="fig|1391654.3.peg.5932"/>
<dbReference type="STRING" id="1391654.AKJ09_05848"/>
<feature type="transmembrane region" description="Helical" evidence="2">
    <location>
        <begin position="153"/>
        <end position="172"/>
    </location>
</feature>
<gene>
    <name evidence="3" type="ORF">AKJ09_05848</name>
</gene>
<feature type="transmembrane region" description="Helical" evidence="2">
    <location>
        <begin position="178"/>
        <end position="200"/>
    </location>
</feature>
<dbReference type="InterPro" id="IPR025570">
    <property type="entry name" value="DUF4337"/>
</dbReference>
<evidence type="ECO:0000256" key="1">
    <source>
        <dbReference type="SAM" id="Coils"/>
    </source>
</evidence>
<dbReference type="OrthoDB" id="9806096at2"/>
<feature type="coiled-coil region" evidence="1">
    <location>
        <begin position="108"/>
        <end position="142"/>
    </location>
</feature>
<name>A0A0K1Q1A5_9BACT</name>
<protein>
    <submittedName>
        <fullName evidence="3">Putative transmembrane protein</fullName>
    </submittedName>
</protein>
<evidence type="ECO:0000313" key="4">
    <source>
        <dbReference type="Proteomes" id="UP000064967"/>
    </source>
</evidence>
<dbReference type="Proteomes" id="UP000064967">
    <property type="component" value="Chromosome"/>
</dbReference>
<reference evidence="3 4" key="1">
    <citation type="submission" date="2015-08" db="EMBL/GenBank/DDBJ databases">
        <authorList>
            <person name="Babu N.S."/>
            <person name="Beckwith C.J."/>
            <person name="Beseler K.G."/>
            <person name="Brison A."/>
            <person name="Carone J.V."/>
            <person name="Caskin T.P."/>
            <person name="Diamond M."/>
            <person name="Durham M.E."/>
            <person name="Foxe J.M."/>
            <person name="Go M."/>
            <person name="Henderson B.A."/>
            <person name="Jones I.B."/>
            <person name="McGettigan J.A."/>
            <person name="Micheletti S.J."/>
            <person name="Nasrallah M.E."/>
            <person name="Ortiz D."/>
            <person name="Piller C.R."/>
            <person name="Privatt S.R."/>
            <person name="Schneider S.L."/>
            <person name="Sharp S."/>
            <person name="Smith T.C."/>
            <person name="Stanton J.D."/>
            <person name="Ullery H.E."/>
            <person name="Wilson R.J."/>
            <person name="Serrano M.G."/>
            <person name="Buck G."/>
            <person name="Lee V."/>
            <person name="Wang Y."/>
            <person name="Carvalho R."/>
            <person name="Voegtly L."/>
            <person name="Shi R."/>
            <person name="Duckworth R."/>
            <person name="Johnson A."/>
            <person name="Loviza R."/>
            <person name="Walstead R."/>
            <person name="Shah Z."/>
            <person name="Kiflezghi M."/>
            <person name="Wade K."/>
            <person name="Ball S.L."/>
            <person name="Bradley K.W."/>
            <person name="Asai D.J."/>
            <person name="Bowman C.A."/>
            <person name="Russell D.A."/>
            <person name="Pope W.H."/>
            <person name="Jacobs-Sera D."/>
            <person name="Hendrix R.W."/>
            <person name="Hatfull G.F."/>
        </authorList>
    </citation>
    <scope>NUCLEOTIDE SEQUENCE [LARGE SCALE GENOMIC DNA]</scope>
    <source>
        <strain evidence="3 4">DSM 27648</strain>
    </source>
</reference>
<dbReference type="Pfam" id="PF14235">
    <property type="entry name" value="DUF4337"/>
    <property type="match status" value="1"/>
</dbReference>
<accession>A0A0K1Q1A5</accession>
<proteinExistence type="predicted"/>
<dbReference type="EMBL" id="CP012333">
    <property type="protein sequence ID" value="AKU99184.1"/>
    <property type="molecule type" value="Genomic_DNA"/>
</dbReference>
<keyword evidence="1" id="KW-0175">Coiled coil</keyword>
<dbReference type="AlphaFoldDB" id="A0A0K1Q1A5"/>
<keyword evidence="2 3" id="KW-0812">Transmembrane</keyword>
<keyword evidence="2" id="KW-0472">Membrane</keyword>
<evidence type="ECO:0000256" key="2">
    <source>
        <dbReference type="SAM" id="Phobius"/>
    </source>
</evidence>
<sequence>MPEENLETPELKAQLDETREHVEHAQHGGGEPAGWIMHLSLSTAIIAVFAAIASLQSGAAESEALLSKNESILAQTKASDQWAYYQAKNIKMALYEVQLETATNPETIAKFRAERDRYEHERQDIEREARALENESEEKGKAGEEHYHRHHRFALAVTIFQISIALAAIAALTRRRPLWLASMAIGVAGLFFFAKGVGLFGG</sequence>
<keyword evidence="2" id="KW-1133">Transmembrane helix</keyword>